<feature type="chain" id="PRO_5001711906" evidence="1">
    <location>
        <begin position="34"/>
        <end position="454"/>
    </location>
</feature>
<dbReference type="Pfam" id="PF12708">
    <property type="entry name" value="Pect-lyase_RHGA_epim"/>
    <property type="match status" value="1"/>
</dbReference>
<sequence>MTDDVLNRRRLLARSLGVAAALPLAAAACSSSAEEPTVEFTSPHVSDVPSARNVRDFGAVGDGKADDTTAIANACAVGGGPLVLYLPAGAYRVTAWPDLPDYAAVIGDGSDVTTIGYAGDGPLIALRGKHRVSFKRLGIYVTGATGAAVSLSECFRCSFDSVVLRGGHVSTNYPEFTQQRGVILDQNTGGTAFINCDVNNFGIGLTTSCIQNYVTSSKFTSNYVGVLGTGNDHSAGLSMVNVEFVSDTDPNTTDKHVLIDGAANDWWLTNVWFEGADIALSIGNRDRGGPAQFGLVNCKVAARSVCMDLVYCRQPYLANVQFDSDTQRPAIEVRVDSEGCPDGTAVNLLSSTASDIDPKSFPEGWSVTGRGQVSGVTFVGTVITRAGIGSADLLQAQSPNGAVLSAVLSTGEWLVDRADSGVVLKDSGDNYWRLTVSTDGSVKTSPLGRRRPTG</sequence>
<keyword evidence="1" id="KW-0732">Signal</keyword>
<feature type="signal peptide" evidence="1">
    <location>
        <begin position="1"/>
        <end position="33"/>
    </location>
</feature>
<dbReference type="Gene3D" id="2.160.20.10">
    <property type="entry name" value="Single-stranded right-handed beta-helix, Pectin lyase-like"/>
    <property type="match status" value="1"/>
</dbReference>
<dbReference type="eggNOG" id="ENOG5030I09">
    <property type="taxonomic scope" value="Bacteria"/>
</dbReference>
<dbReference type="AlphaFoldDB" id="A0A076EJA5"/>
<dbReference type="SUPFAM" id="SSF51126">
    <property type="entry name" value="Pectin lyase-like"/>
    <property type="match status" value="1"/>
</dbReference>
<evidence type="ECO:0000313" key="3">
    <source>
        <dbReference type="EMBL" id="AII05317.1"/>
    </source>
</evidence>
<dbReference type="InterPro" id="IPR011050">
    <property type="entry name" value="Pectin_lyase_fold/virulence"/>
</dbReference>
<evidence type="ECO:0000313" key="4">
    <source>
        <dbReference type="Proteomes" id="UP000028488"/>
    </source>
</evidence>
<protein>
    <submittedName>
        <fullName evidence="3">Mannuronan epimerase</fullName>
    </submittedName>
</protein>
<proteinExistence type="predicted"/>
<dbReference type="InterPro" id="IPR024535">
    <property type="entry name" value="RHGA/B-epi-like_pectate_lyase"/>
</dbReference>
<organism evidence="3 4">
    <name type="scientific">Rhodococcus opacus</name>
    <name type="common">Nocardia opaca</name>
    <dbReference type="NCBI Taxonomy" id="37919"/>
    <lineage>
        <taxon>Bacteria</taxon>
        <taxon>Bacillati</taxon>
        <taxon>Actinomycetota</taxon>
        <taxon>Actinomycetes</taxon>
        <taxon>Mycobacteriales</taxon>
        <taxon>Nocardiaceae</taxon>
        <taxon>Rhodococcus</taxon>
    </lineage>
</organism>
<dbReference type="EMBL" id="CP008947">
    <property type="protein sequence ID" value="AII05317.1"/>
    <property type="molecule type" value="Genomic_DNA"/>
</dbReference>
<dbReference type="InterPro" id="IPR012334">
    <property type="entry name" value="Pectin_lyas_fold"/>
</dbReference>
<name>A0A076EJA5_RHOOP</name>
<evidence type="ECO:0000259" key="2">
    <source>
        <dbReference type="Pfam" id="PF12708"/>
    </source>
</evidence>
<feature type="domain" description="Rhamnogalacturonase A/B/Epimerase-like pectate lyase" evidence="2">
    <location>
        <begin position="52"/>
        <end position="119"/>
    </location>
</feature>
<accession>A0A076EJA5</accession>
<dbReference type="RefSeq" id="WP_128639344.1">
    <property type="nucleotide sequence ID" value="NZ_CP008947.1"/>
</dbReference>
<gene>
    <name evidence="3" type="ORF">EP51_12090</name>
</gene>
<dbReference type="Proteomes" id="UP000028488">
    <property type="component" value="Chromosome"/>
</dbReference>
<dbReference type="PROSITE" id="PS51318">
    <property type="entry name" value="TAT"/>
    <property type="match status" value="1"/>
</dbReference>
<evidence type="ECO:0000256" key="1">
    <source>
        <dbReference type="SAM" id="SignalP"/>
    </source>
</evidence>
<reference evidence="3 4" key="1">
    <citation type="submission" date="2014-07" db="EMBL/GenBank/DDBJ databases">
        <title>Genome Sequence of Rhodococcus opacus Strain R7, a Biodegrader of Mono- and Polycyclic Aromatic Hydrocarbons.</title>
        <authorList>
            <person name="Di Gennaro P."/>
            <person name="Zampolli J."/>
            <person name="Presti I."/>
            <person name="Cappelletti M."/>
            <person name="D'Ursi P."/>
            <person name="Orro A."/>
            <person name="Mezzelani A."/>
            <person name="Milanesi L."/>
        </authorList>
    </citation>
    <scope>NUCLEOTIDE SEQUENCE [LARGE SCALE GENOMIC DNA]</scope>
    <source>
        <strain evidence="3 4">R7</strain>
    </source>
</reference>
<dbReference type="InterPro" id="IPR006311">
    <property type="entry name" value="TAT_signal"/>
</dbReference>